<name>F0ZPN8_DICPU</name>
<accession>F0ZPN8</accession>
<dbReference type="AlphaFoldDB" id="F0ZPN8"/>
<dbReference type="eggNOG" id="ENOG502RIPU">
    <property type="taxonomic scope" value="Eukaryota"/>
</dbReference>
<evidence type="ECO:0000313" key="2">
    <source>
        <dbReference type="EMBL" id="EGC34095.1"/>
    </source>
</evidence>
<reference evidence="3" key="1">
    <citation type="journal article" date="2011" name="Genome Biol.">
        <title>Comparative genomics of the social amoebae Dictyostelium discoideum and Dictyostelium purpureum.</title>
        <authorList>
            <consortium name="US DOE Joint Genome Institute (JGI-PGF)"/>
            <person name="Sucgang R."/>
            <person name="Kuo A."/>
            <person name="Tian X."/>
            <person name="Salerno W."/>
            <person name="Parikh A."/>
            <person name="Feasley C.L."/>
            <person name="Dalin E."/>
            <person name="Tu H."/>
            <person name="Huang E."/>
            <person name="Barry K."/>
            <person name="Lindquist E."/>
            <person name="Shapiro H."/>
            <person name="Bruce D."/>
            <person name="Schmutz J."/>
            <person name="Salamov A."/>
            <person name="Fey P."/>
            <person name="Gaudet P."/>
            <person name="Anjard C."/>
            <person name="Babu M.M."/>
            <person name="Basu S."/>
            <person name="Bushmanova Y."/>
            <person name="van der Wel H."/>
            <person name="Katoh-Kurasawa M."/>
            <person name="Dinh C."/>
            <person name="Coutinho P.M."/>
            <person name="Saito T."/>
            <person name="Elias M."/>
            <person name="Schaap P."/>
            <person name="Kay R.R."/>
            <person name="Henrissat B."/>
            <person name="Eichinger L."/>
            <person name="Rivero F."/>
            <person name="Putnam N.H."/>
            <person name="West C.M."/>
            <person name="Loomis W.F."/>
            <person name="Chisholm R.L."/>
            <person name="Shaulsky G."/>
            <person name="Strassmann J.E."/>
            <person name="Queller D.C."/>
            <person name="Kuspa A."/>
            <person name="Grigoriev I.V."/>
        </authorList>
    </citation>
    <scope>NUCLEOTIDE SEQUENCE [LARGE SCALE GENOMIC DNA]</scope>
    <source>
        <strain evidence="3">QSDP1</strain>
    </source>
</reference>
<organism evidence="2 3">
    <name type="scientific">Dictyostelium purpureum</name>
    <name type="common">Slime mold</name>
    <dbReference type="NCBI Taxonomy" id="5786"/>
    <lineage>
        <taxon>Eukaryota</taxon>
        <taxon>Amoebozoa</taxon>
        <taxon>Evosea</taxon>
        <taxon>Eumycetozoa</taxon>
        <taxon>Dictyostelia</taxon>
        <taxon>Dictyosteliales</taxon>
        <taxon>Dictyosteliaceae</taxon>
        <taxon>Dictyostelium</taxon>
    </lineage>
</organism>
<keyword evidence="1" id="KW-0812">Transmembrane</keyword>
<protein>
    <submittedName>
        <fullName evidence="2">Uncharacterized protein</fullName>
    </submittedName>
</protein>
<keyword evidence="3" id="KW-1185">Reference proteome</keyword>
<feature type="transmembrane region" description="Helical" evidence="1">
    <location>
        <begin position="6"/>
        <end position="22"/>
    </location>
</feature>
<dbReference type="RefSeq" id="XP_003289388.1">
    <property type="nucleotide sequence ID" value="XM_003289340.1"/>
</dbReference>
<dbReference type="GeneID" id="10502350"/>
<evidence type="ECO:0000256" key="1">
    <source>
        <dbReference type="SAM" id="Phobius"/>
    </source>
</evidence>
<dbReference type="VEuPathDB" id="AmoebaDB:DICPUDRAFT_80147"/>
<dbReference type="Proteomes" id="UP000001064">
    <property type="component" value="Unassembled WGS sequence"/>
</dbReference>
<gene>
    <name evidence="2" type="ORF">DICPUDRAFT_80147</name>
</gene>
<dbReference type="FunCoup" id="F0ZPN8">
    <property type="interactions" value="937"/>
</dbReference>
<feature type="transmembrane region" description="Helical" evidence="1">
    <location>
        <begin position="156"/>
        <end position="172"/>
    </location>
</feature>
<keyword evidence="1" id="KW-0472">Membrane</keyword>
<sequence>MEILIISGLLIIYIYFYLLHFLPGKGGIFIPIGGFKKYNGLVSKEHSILYRISTGYFSAKLRKESKKKGVKLYYSTGLIKPLSILDFKKSAPPKTSKFSSSGHFLLITSSSAEPIAYSIDTFIGYSDAYEINTGVTFISIFVSLLLSLIFNSFLNVYFSLVPVILLAFYFRYETQLLN</sequence>
<evidence type="ECO:0000313" key="3">
    <source>
        <dbReference type="Proteomes" id="UP000001064"/>
    </source>
</evidence>
<dbReference type="EMBL" id="GL871112">
    <property type="protein sequence ID" value="EGC34095.1"/>
    <property type="molecule type" value="Genomic_DNA"/>
</dbReference>
<keyword evidence="1" id="KW-1133">Transmembrane helix</keyword>
<dbReference type="InParanoid" id="F0ZPN8"/>
<proteinExistence type="predicted"/>
<dbReference type="KEGG" id="dpp:DICPUDRAFT_80147"/>
<dbReference type="OMA" id="FYFRYET"/>